<dbReference type="GeneID" id="92180402"/>
<sequence length="97" mass="11052">MLRPSPTPKKERRRRSILSKRGKLKLAILWGSRVACERASMLMGFGRVLRDWNTFAEGKGPTLMSVLILRITNMFHDLGSTTIWAPVEETQVPKELS</sequence>
<dbReference type="Proteomes" id="UP001388673">
    <property type="component" value="Unassembled WGS sequence"/>
</dbReference>
<keyword evidence="2" id="KW-1185">Reference proteome</keyword>
<proteinExistence type="predicted"/>
<organism evidence="1 2">
    <name type="scientific">Kwoniella newhampshirensis</name>
    <dbReference type="NCBI Taxonomy" id="1651941"/>
    <lineage>
        <taxon>Eukaryota</taxon>
        <taxon>Fungi</taxon>
        <taxon>Dikarya</taxon>
        <taxon>Basidiomycota</taxon>
        <taxon>Agaricomycotina</taxon>
        <taxon>Tremellomycetes</taxon>
        <taxon>Tremellales</taxon>
        <taxon>Cryptococcaceae</taxon>
        <taxon>Kwoniella</taxon>
    </lineage>
</organism>
<reference evidence="1 2" key="1">
    <citation type="journal article" date="2024" name="bioRxiv">
        <title>Comparative genomics of Cryptococcus and Kwoniella reveals pathogenesis evolution and contrasting karyotype dynamics via intercentromeric recombination or chromosome fusion.</title>
        <authorList>
            <person name="Coelho M.A."/>
            <person name="David-Palma M."/>
            <person name="Shea T."/>
            <person name="Bowers K."/>
            <person name="McGinley-Smith S."/>
            <person name="Mohammad A.W."/>
            <person name="Gnirke A."/>
            <person name="Yurkov A.M."/>
            <person name="Nowrousian M."/>
            <person name="Sun S."/>
            <person name="Cuomo C.A."/>
            <person name="Heitman J."/>
        </authorList>
    </citation>
    <scope>NUCLEOTIDE SEQUENCE [LARGE SCALE GENOMIC DNA]</scope>
    <source>
        <strain evidence="1 2">CBS 13917</strain>
    </source>
</reference>
<dbReference type="EMBL" id="JBCAWK010000005">
    <property type="protein sequence ID" value="KAK8858913.1"/>
    <property type="molecule type" value="Genomic_DNA"/>
</dbReference>
<gene>
    <name evidence="1" type="ORF">IAR55_003144</name>
</gene>
<protein>
    <submittedName>
        <fullName evidence="1">Uncharacterized protein</fullName>
    </submittedName>
</protein>
<dbReference type="AlphaFoldDB" id="A0AAW0YR42"/>
<comment type="caution">
    <text evidence="1">The sequence shown here is derived from an EMBL/GenBank/DDBJ whole genome shotgun (WGS) entry which is preliminary data.</text>
</comment>
<dbReference type="RefSeq" id="XP_066803754.1">
    <property type="nucleotide sequence ID" value="XM_066946253.1"/>
</dbReference>
<name>A0AAW0YR42_9TREE</name>
<accession>A0AAW0YR42</accession>
<evidence type="ECO:0000313" key="1">
    <source>
        <dbReference type="EMBL" id="KAK8858913.1"/>
    </source>
</evidence>
<evidence type="ECO:0000313" key="2">
    <source>
        <dbReference type="Proteomes" id="UP001388673"/>
    </source>
</evidence>
<dbReference type="KEGG" id="kne:92180402"/>